<dbReference type="GO" id="GO:0046556">
    <property type="term" value="F:alpha-L-arabinofuranosidase activity"/>
    <property type="evidence" value="ECO:0007669"/>
    <property type="project" value="TreeGrafter"/>
</dbReference>
<comment type="similarity">
    <text evidence="1">Belongs to the glycosyl hydrolase 3 family.</text>
</comment>
<evidence type="ECO:0000259" key="3">
    <source>
        <dbReference type="Pfam" id="PF00933"/>
    </source>
</evidence>
<comment type="caution">
    <text evidence="4">The sequence shown here is derived from an EMBL/GenBank/DDBJ whole genome shotgun (WGS) entry which is preliminary data.</text>
</comment>
<dbReference type="SUPFAM" id="SSF51445">
    <property type="entry name" value="(Trans)glycosidases"/>
    <property type="match status" value="1"/>
</dbReference>
<evidence type="ECO:0000256" key="1">
    <source>
        <dbReference type="ARBA" id="ARBA00005336"/>
    </source>
</evidence>
<dbReference type="GO" id="GO:0031222">
    <property type="term" value="P:arabinan catabolic process"/>
    <property type="evidence" value="ECO:0007669"/>
    <property type="project" value="TreeGrafter"/>
</dbReference>
<sequence length="339" mass="35811">MGPRERADVILPPFEMAVREGRPRSVMHAYTDTDGIPCAADEWLLTELLRDTWGFTGTVVADYFGIAFLKTLHGVAGDWAHAAGLALVAGVDVELPTVKTFGQPLLDAVASGAAPEALIDWALRRVLVQKIQLGLLDPTWSPVSAALAEADLSDAQALRGSVDLDRPANRSLAGQIAEQAVVLLRNDGILPLRGPLRIALIGPNADEPTAVLGCYAFPVHVGGQYPRTPLGIELPTLREALASEFTGGRIRTALGTSVDGGEDSGFAERCGSRAAPTSWCSLWATAPGSLAAAPAARAATRPRRGFRALSSGCSTLCWMRGHPSWSPCWPGGPTHWGGR</sequence>
<name>A0A7W7RA09_KITKI</name>
<keyword evidence="5" id="KW-1185">Reference proteome</keyword>
<dbReference type="EMBL" id="JACHJV010000002">
    <property type="protein sequence ID" value="MBB4928084.1"/>
    <property type="molecule type" value="Genomic_DNA"/>
</dbReference>
<accession>A0A7W7RA09</accession>
<evidence type="ECO:0000256" key="2">
    <source>
        <dbReference type="ARBA" id="ARBA00022801"/>
    </source>
</evidence>
<organism evidence="4 5">
    <name type="scientific">Kitasatospora kifunensis</name>
    <name type="common">Streptomyces kifunensis</name>
    <dbReference type="NCBI Taxonomy" id="58351"/>
    <lineage>
        <taxon>Bacteria</taxon>
        <taxon>Bacillati</taxon>
        <taxon>Actinomycetota</taxon>
        <taxon>Actinomycetes</taxon>
        <taxon>Kitasatosporales</taxon>
        <taxon>Streptomycetaceae</taxon>
        <taxon>Kitasatospora</taxon>
    </lineage>
</organism>
<evidence type="ECO:0000313" key="4">
    <source>
        <dbReference type="EMBL" id="MBB4928084.1"/>
    </source>
</evidence>
<dbReference type="SUPFAM" id="SSF52279">
    <property type="entry name" value="Beta-D-glucan exohydrolase, C-terminal domain"/>
    <property type="match status" value="1"/>
</dbReference>
<dbReference type="InterPro" id="IPR001764">
    <property type="entry name" value="Glyco_hydro_3_N"/>
</dbReference>
<dbReference type="InterPro" id="IPR036962">
    <property type="entry name" value="Glyco_hydro_3_N_sf"/>
</dbReference>
<gene>
    <name evidence="4" type="ORF">FHR34_007179</name>
</gene>
<dbReference type="PANTHER" id="PTHR42721">
    <property type="entry name" value="SUGAR HYDROLASE-RELATED"/>
    <property type="match status" value="1"/>
</dbReference>
<dbReference type="Pfam" id="PF00933">
    <property type="entry name" value="Glyco_hydro_3"/>
    <property type="match status" value="1"/>
</dbReference>
<dbReference type="Gene3D" id="3.20.20.300">
    <property type="entry name" value="Glycoside hydrolase, family 3, N-terminal domain"/>
    <property type="match status" value="1"/>
</dbReference>
<dbReference type="GO" id="GO:0045493">
    <property type="term" value="P:xylan catabolic process"/>
    <property type="evidence" value="ECO:0007669"/>
    <property type="project" value="InterPro"/>
</dbReference>
<protein>
    <submittedName>
        <fullName evidence="4">Beta-glucosidase-like glycosyl hydrolase</fullName>
    </submittedName>
</protein>
<feature type="domain" description="Glycoside hydrolase family 3 N-terminal" evidence="3">
    <location>
        <begin position="8"/>
        <end position="127"/>
    </location>
</feature>
<reference evidence="4 5" key="1">
    <citation type="submission" date="2020-08" db="EMBL/GenBank/DDBJ databases">
        <title>Sequencing the genomes of 1000 actinobacteria strains.</title>
        <authorList>
            <person name="Klenk H.-P."/>
        </authorList>
    </citation>
    <scope>NUCLEOTIDE SEQUENCE [LARGE SCALE GENOMIC DNA]</scope>
    <source>
        <strain evidence="4 5">DSM 41654</strain>
    </source>
</reference>
<dbReference type="Proteomes" id="UP000540506">
    <property type="component" value="Unassembled WGS sequence"/>
</dbReference>
<proteinExistence type="inferred from homology"/>
<dbReference type="PANTHER" id="PTHR42721:SF3">
    <property type="entry name" value="BETA-D-XYLOSIDASE 5-RELATED"/>
    <property type="match status" value="1"/>
</dbReference>
<dbReference type="InterPro" id="IPR044993">
    <property type="entry name" value="BXL"/>
</dbReference>
<keyword evidence="2 4" id="KW-0378">Hydrolase</keyword>
<dbReference type="AlphaFoldDB" id="A0A7W7RA09"/>
<evidence type="ECO:0000313" key="5">
    <source>
        <dbReference type="Proteomes" id="UP000540506"/>
    </source>
</evidence>
<dbReference type="GO" id="GO:0009044">
    <property type="term" value="F:xylan 1,4-beta-xylosidase activity"/>
    <property type="evidence" value="ECO:0007669"/>
    <property type="project" value="InterPro"/>
</dbReference>
<dbReference type="InterPro" id="IPR036881">
    <property type="entry name" value="Glyco_hydro_3_C_sf"/>
</dbReference>
<dbReference type="InterPro" id="IPR017853">
    <property type="entry name" value="GH"/>
</dbReference>
<dbReference type="Gene3D" id="3.40.50.1700">
    <property type="entry name" value="Glycoside hydrolase family 3 C-terminal domain"/>
    <property type="match status" value="1"/>
</dbReference>